<protein>
    <recommendedName>
        <fullName evidence="5">GDSL esterase/lipase</fullName>
    </recommendedName>
</protein>
<evidence type="ECO:0000313" key="3">
    <source>
        <dbReference type="EMBL" id="CAK9151121.1"/>
    </source>
</evidence>
<evidence type="ECO:0000256" key="2">
    <source>
        <dbReference type="ARBA" id="ARBA00023180"/>
    </source>
</evidence>
<dbReference type="PANTHER" id="PTHR22835:SF677">
    <property type="entry name" value="ACETYLAJMALAN ESTERASE-LIKE"/>
    <property type="match status" value="1"/>
</dbReference>
<name>A0ABC8S4H6_9AQUA</name>
<dbReference type="InterPro" id="IPR036514">
    <property type="entry name" value="SGNH_hydro_sf"/>
</dbReference>
<proteinExistence type="inferred from homology"/>
<reference evidence="3 4" key="1">
    <citation type="submission" date="2024-02" db="EMBL/GenBank/DDBJ databases">
        <authorList>
            <person name="Vignale AGUSTIN F."/>
            <person name="Sosa J E."/>
            <person name="Modenutti C."/>
        </authorList>
    </citation>
    <scope>NUCLEOTIDE SEQUENCE [LARGE SCALE GENOMIC DNA]</scope>
</reference>
<accession>A0ABC8S4H6</accession>
<evidence type="ECO:0008006" key="5">
    <source>
        <dbReference type="Google" id="ProtNLM"/>
    </source>
</evidence>
<gene>
    <name evidence="3" type="ORF">ILEXP_LOCUS19276</name>
</gene>
<keyword evidence="4" id="KW-1185">Reference proteome</keyword>
<dbReference type="Pfam" id="PF00657">
    <property type="entry name" value="Lipase_GDSL"/>
    <property type="match status" value="1"/>
</dbReference>
<dbReference type="PANTHER" id="PTHR22835">
    <property type="entry name" value="ZINC FINGER FYVE DOMAIN CONTAINING PROTEIN"/>
    <property type="match status" value="1"/>
</dbReference>
<organism evidence="3 4">
    <name type="scientific">Ilex paraguariensis</name>
    <name type="common">yerba mate</name>
    <dbReference type="NCBI Taxonomy" id="185542"/>
    <lineage>
        <taxon>Eukaryota</taxon>
        <taxon>Viridiplantae</taxon>
        <taxon>Streptophyta</taxon>
        <taxon>Embryophyta</taxon>
        <taxon>Tracheophyta</taxon>
        <taxon>Spermatophyta</taxon>
        <taxon>Magnoliopsida</taxon>
        <taxon>eudicotyledons</taxon>
        <taxon>Gunneridae</taxon>
        <taxon>Pentapetalae</taxon>
        <taxon>asterids</taxon>
        <taxon>campanulids</taxon>
        <taxon>Aquifoliales</taxon>
        <taxon>Aquifoliaceae</taxon>
        <taxon>Ilex</taxon>
    </lineage>
</organism>
<sequence>MVDLKVGSRAKLAPWSSDGIRIRSSIEFQMAYLRFVENQRAGGMFGGELIGVDHGVNFAVAGSTALDYSFFSTRGIYNPVTNNSLGDQLNWFKSHLSTNCHSLAARSKMFTRALVFLGEIGGNDINYSLQEGKSIQEVYSYLPYMTEVISNAVREVIHLGAVNIVVPGNFPMGCFPIFLTKFSCGDPTTYDDMGCLRDLNELVLAQNKFLQEALALLRLEFPHVVIIYADYYTSFQTILRRAPDFGFNEQSLLQACCGIGGIHNYDEERACGHPDVPVCHNPVQYISWDGIHLTQDAYRHITAILIHDILPGTMGSPMTMEA</sequence>
<evidence type="ECO:0000256" key="1">
    <source>
        <dbReference type="ARBA" id="ARBA00008668"/>
    </source>
</evidence>
<comment type="similarity">
    <text evidence="1">Belongs to the 'GDSL' lipolytic enzyme family.</text>
</comment>
<dbReference type="SUPFAM" id="SSF52266">
    <property type="entry name" value="SGNH hydrolase"/>
    <property type="match status" value="1"/>
</dbReference>
<dbReference type="EMBL" id="CAUOFW020002098">
    <property type="protein sequence ID" value="CAK9151121.1"/>
    <property type="molecule type" value="Genomic_DNA"/>
</dbReference>
<dbReference type="Proteomes" id="UP001642360">
    <property type="component" value="Unassembled WGS sequence"/>
</dbReference>
<evidence type="ECO:0000313" key="4">
    <source>
        <dbReference type="Proteomes" id="UP001642360"/>
    </source>
</evidence>
<dbReference type="Gene3D" id="3.40.50.1110">
    <property type="entry name" value="SGNH hydrolase"/>
    <property type="match status" value="1"/>
</dbReference>
<dbReference type="AlphaFoldDB" id="A0ABC8S4H6"/>
<comment type="caution">
    <text evidence="3">The sequence shown here is derived from an EMBL/GenBank/DDBJ whole genome shotgun (WGS) entry which is preliminary data.</text>
</comment>
<keyword evidence="2" id="KW-0325">Glycoprotein</keyword>
<dbReference type="InterPro" id="IPR001087">
    <property type="entry name" value="GDSL"/>
</dbReference>